<evidence type="ECO:0008006" key="2">
    <source>
        <dbReference type="Google" id="ProtNLM"/>
    </source>
</evidence>
<name>A0A8S5PIA9_9CAUD</name>
<protein>
    <recommendedName>
        <fullName evidence="2">Tail tube protein</fullName>
    </recommendedName>
</protein>
<evidence type="ECO:0000313" key="1">
    <source>
        <dbReference type="EMBL" id="DAE05916.1"/>
    </source>
</evidence>
<organism evidence="1">
    <name type="scientific">Siphoviridae sp. ctwDU14</name>
    <dbReference type="NCBI Taxonomy" id="2825726"/>
    <lineage>
        <taxon>Viruses</taxon>
        <taxon>Duplodnaviria</taxon>
        <taxon>Heunggongvirae</taxon>
        <taxon>Uroviricota</taxon>
        <taxon>Caudoviricetes</taxon>
    </lineage>
</organism>
<dbReference type="EMBL" id="BK015421">
    <property type="protein sequence ID" value="DAE05916.1"/>
    <property type="molecule type" value="Genomic_DNA"/>
</dbReference>
<reference evidence="1" key="1">
    <citation type="journal article" date="2021" name="Proc. Natl. Acad. Sci. U.S.A.">
        <title>A Catalog of Tens of Thousands of Viruses from Human Metagenomes Reveals Hidden Associations with Chronic Diseases.</title>
        <authorList>
            <person name="Tisza M.J."/>
            <person name="Buck C.B."/>
        </authorList>
    </citation>
    <scope>NUCLEOTIDE SEQUENCE</scope>
    <source>
        <strain evidence="1">CtwDU14</strain>
    </source>
</reference>
<accession>A0A8S5PIA9</accession>
<sequence length="124" mass="14041">MAYKAVFKIDGVDFTHLLPESAIGWCRNDIDTQKTARSTLDAKMHRKRLAVKRKLSVKCMRMNTETMIALNTALLPETVQITFLDAIEGVVTKTFYGSTVEATTQTTEGDETYWENTSFKLIEV</sequence>
<proteinExistence type="predicted"/>